<sequence>MHNSWKNSPKEPDVLHYWASAMALMNWSTFYWMKNRLAMHETELEAGHVPDFRLVKYCLQNLEWSWFDPMDTPWQNISDLLNNGRCDVSTMLPKFTRAIEVFSARTPHALFFNYLFCSSSLESPPYRWQATQQRMFINQLTPFSLYKNTLEYTLEHVVYFTNSNRWTNPTKQWIDTVIETLFSFWLPDPNKPKAIPLALIRYINERKANILKSLHWVIVKKLWVAFPATLSNPPAGRLYRPTTDSTEDVMTALWHMACEGPRLWPWSYQTVLEAVTKVGSFESPVAFSVLVIIKALVISSLDDLSDSVAHSVLPADTAIIMPADSYLALQEILDNRKLEAHVALLAEFLDSCSADFMPYKAVKTLQYISDFIHAPRAPIHESHQLRLASGIERIFDIDNSCGVRLLEAIINSSCLFNLYAEQPAHHQLNQHAWLENAPARMKMKETLMDYTSVISSTPLLTNVQAIVRGLDSLYDIISKS</sequence>
<comment type="caution">
    <text evidence="1">The sequence shown here is derived from an EMBL/GenBank/DDBJ whole genome shotgun (WGS) entry which is preliminary data.</text>
</comment>
<dbReference type="OrthoDB" id="3048383at2759"/>
<evidence type="ECO:0000313" key="2">
    <source>
        <dbReference type="Proteomes" id="UP000620124"/>
    </source>
</evidence>
<reference evidence="1" key="1">
    <citation type="submission" date="2020-05" db="EMBL/GenBank/DDBJ databases">
        <title>Mycena genomes resolve the evolution of fungal bioluminescence.</title>
        <authorList>
            <person name="Tsai I.J."/>
        </authorList>
    </citation>
    <scope>NUCLEOTIDE SEQUENCE</scope>
    <source>
        <strain evidence="1">CCC161011</strain>
    </source>
</reference>
<protein>
    <submittedName>
        <fullName evidence="1">Uncharacterized protein</fullName>
    </submittedName>
</protein>
<gene>
    <name evidence="1" type="ORF">MVEN_01322200</name>
</gene>
<name>A0A8H6XXQ1_9AGAR</name>
<evidence type="ECO:0000313" key="1">
    <source>
        <dbReference type="EMBL" id="KAF7350193.1"/>
    </source>
</evidence>
<accession>A0A8H6XXQ1</accession>
<organism evidence="1 2">
    <name type="scientific">Mycena venus</name>
    <dbReference type="NCBI Taxonomy" id="2733690"/>
    <lineage>
        <taxon>Eukaryota</taxon>
        <taxon>Fungi</taxon>
        <taxon>Dikarya</taxon>
        <taxon>Basidiomycota</taxon>
        <taxon>Agaricomycotina</taxon>
        <taxon>Agaricomycetes</taxon>
        <taxon>Agaricomycetidae</taxon>
        <taxon>Agaricales</taxon>
        <taxon>Marasmiineae</taxon>
        <taxon>Mycenaceae</taxon>
        <taxon>Mycena</taxon>
    </lineage>
</organism>
<dbReference type="EMBL" id="JACAZI010000010">
    <property type="protein sequence ID" value="KAF7350193.1"/>
    <property type="molecule type" value="Genomic_DNA"/>
</dbReference>
<dbReference type="AlphaFoldDB" id="A0A8H6XXQ1"/>
<dbReference type="Proteomes" id="UP000620124">
    <property type="component" value="Unassembled WGS sequence"/>
</dbReference>
<keyword evidence="2" id="KW-1185">Reference proteome</keyword>
<proteinExistence type="predicted"/>